<evidence type="ECO:0000313" key="5">
    <source>
        <dbReference type="Proteomes" id="UP000298416"/>
    </source>
</evidence>
<feature type="compositionally biased region" description="Basic and acidic residues" evidence="2">
    <location>
        <begin position="137"/>
        <end position="154"/>
    </location>
</feature>
<evidence type="ECO:0000256" key="2">
    <source>
        <dbReference type="SAM" id="MobiDB-lite"/>
    </source>
</evidence>
<keyword evidence="5" id="KW-1185">Reference proteome</keyword>
<dbReference type="InterPro" id="IPR001878">
    <property type="entry name" value="Znf_CCHC"/>
</dbReference>
<keyword evidence="1" id="KW-0863">Zinc-finger</keyword>
<name>A0A8X8Z3Z6_SALSN</name>
<dbReference type="GO" id="GO:0003676">
    <property type="term" value="F:nucleic acid binding"/>
    <property type="evidence" value="ECO:0007669"/>
    <property type="project" value="InterPro"/>
</dbReference>
<dbReference type="AlphaFoldDB" id="A0A8X8Z3Z6"/>
<dbReference type="GO" id="GO:0008270">
    <property type="term" value="F:zinc ion binding"/>
    <property type="evidence" value="ECO:0007669"/>
    <property type="project" value="UniProtKB-KW"/>
</dbReference>
<keyword evidence="1" id="KW-0479">Metal-binding</keyword>
<reference evidence="4" key="2">
    <citation type="submission" date="2020-08" db="EMBL/GenBank/DDBJ databases">
        <title>Plant Genome Project.</title>
        <authorList>
            <person name="Zhang R.-G."/>
        </authorList>
    </citation>
    <scope>NUCLEOTIDE SEQUENCE</scope>
    <source>
        <strain evidence="4">Huo1</strain>
        <tissue evidence="4">Leaf</tissue>
    </source>
</reference>
<evidence type="ECO:0000256" key="1">
    <source>
        <dbReference type="PROSITE-ProRule" id="PRU00047"/>
    </source>
</evidence>
<dbReference type="Proteomes" id="UP000298416">
    <property type="component" value="Unassembled WGS sequence"/>
</dbReference>
<protein>
    <recommendedName>
        <fullName evidence="3">CCHC-type domain-containing protein</fullName>
    </recommendedName>
</protein>
<keyword evidence="1" id="KW-0862">Zinc</keyword>
<feature type="domain" description="CCHC-type" evidence="3">
    <location>
        <begin position="99"/>
        <end position="114"/>
    </location>
</feature>
<reference evidence="4" key="1">
    <citation type="submission" date="2018-01" db="EMBL/GenBank/DDBJ databases">
        <authorList>
            <person name="Mao J.F."/>
        </authorList>
    </citation>
    <scope>NUCLEOTIDE SEQUENCE</scope>
    <source>
        <strain evidence="4">Huo1</strain>
        <tissue evidence="4">Leaf</tissue>
    </source>
</reference>
<proteinExistence type="predicted"/>
<accession>A0A8X8Z3Z6</accession>
<dbReference type="PROSITE" id="PS50158">
    <property type="entry name" value="ZF_CCHC"/>
    <property type="match status" value="1"/>
</dbReference>
<organism evidence="4">
    <name type="scientific">Salvia splendens</name>
    <name type="common">Scarlet sage</name>
    <dbReference type="NCBI Taxonomy" id="180675"/>
    <lineage>
        <taxon>Eukaryota</taxon>
        <taxon>Viridiplantae</taxon>
        <taxon>Streptophyta</taxon>
        <taxon>Embryophyta</taxon>
        <taxon>Tracheophyta</taxon>
        <taxon>Spermatophyta</taxon>
        <taxon>Magnoliopsida</taxon>
        <taxon>eudicotyledons</taxon>
        <taxon>Gunneridae</taxon>
        <taxon>Pentapetalae</taxon>
        <taxon>asterids</taxon>
        <taxon>lamiids</taxon>
        <taxon>Lamiales</taxon>
        <taxon>Lamiaceae</taxon>
        <taxon>Nepetoideae</taxon>
        <taxon>Mentheae</taxon>
        <taxon>Salviinae</taxon>
        <taxon>Salvia</taxon>
        <taxon>Salvia subgen. Calosphace</taxon>
        <taxon>core Calosphace</taxon>
    </lineage>
</organism>
<dbReference type="InterPro" id="IPR036875">
    <property type="entry name" value="Znf_CCHC_sf"/>
</dbReference>
<sequence length="194" mass="22543">MISLPHQFDHFKVSYNTVKDKWSLNELISHCVQEEERLKQSKTESAHLATSYRGKRGKDKGKRIVSEFAKGKRILPDSSRNVAGPSAKQFKKERSGSVCFFCKKDGHKKNDCEEYHAWRVKKEQDDNLVIPVPPPEQQHEEQPQPPQEHDEVVPLRRSIRVRRPAISTDEYIVYLQEHEVDIGVMEDDPITENL</sequence>
<evidence type="ECO:0000313" key="4">
    <source>
        <dbReference type="EMBL" id="KAG6390971.1"/>
    </source>
</evidence>
<dbReference type="SUPFAM" id="SSF57756">
    <property type="entry name" value="Retrovirus zinc finger-like domains"/>
    <property type="match status" value="1"/>
</dbReference>
<feature type="region of interest" description="Disordered" evidence="2">
    <location>
        <begin position="128"/>
        <end position="156"/>
    </location>
</feature>
<comment type="caution">
    <text evidence="4">The sequence shown here is derived from an EMBL/GenBank/DDBJ whole genome shotgun (WGS) entry which is preliminary data.</text>
</comment>
<gene>
    <name evidence="4" type="ORF">SASPL_148717</name>
</gene>
<evidence type="ECO:0000259" key="3">
    <source>
        <dbReference type="PROSITE" id="PS50158"/>
    </source>
</evidence>
<dbReference type="EMBL" id="PNBA02000019">
    <property type="protein sequence ID" value="KAG6390971.1"/>
    <property type="molecule type" value="Genomic_DNA"/>
</dbReference>